<dbReference type="SUPFAM" id="SSF52161">
    <property type="entry name" value="Ribosomal protein L13"/>
    <property type="match status" value="1"/>
</dbReference>
<sequence length="149" mass="16910">MVSLNKTFLPCQKYENRNWFIIDCKGQKVGRLATIIATLLKGKIKPHYSPSIDVGDYVILINAESIIVNKNKKHYIVNNPGQPGRALKIRKVTESLPKLTIERAVKGMLAKTEKKRLIRRLNIYNDQEHPHAAQKPIAIDLTDISSIVQ</sequence>
<accession>A0A2U9NNN7</accession>
<gene>
    <name evidence="4 5" type="primary">rpl13</name>
</gene>
<comment type="similarity">
    <text evidence="1 4">Belongs to the universal ribosomal protein uL13 family.</text>
</comment>
<dbReference type="HAMAP" id="MF_01366">
    <property type="entry name" value="Ribosomal_uL13"/>
    <property type="match status" value="1"/>
</dbReference>
<dbReference type="PIRSF" id="PIRSF002181">
    <property type="entry name" value="Ribosomal_L13"/>
    <property type="match status" value="1"/>
</dbReference>
<dbReference type="EMBL" id="MG755795">
    <property type="protein sequence ID" value="AWT38744.1"/>
    <property type="molecule type" value="Genomic_DNA"/>
</dbReference>
<dbReference type="GO" id="GO:0003735">
    <property type="term" value="F:structural constituent of ribosome"/>
    <property type="evidence" value="ECO:0007669"/>
    <property type="project" value="InterPro"/>
</dbReference>
<dbReference type="InterPro" id="IPR036899">
    <property type="entry name" value="Ribosomal_uL13_sf"/>
</dbReference>
<comment type="subcellular location">
    <subcellularLocation>
        <location evidence="4">Plastid</location>
        <location evidence="4">Chloroplast</location>
    </subcellularLocation>
</comment>
<dbReference type="AlphaFoldDB" id="A0A2U9NNN7"/>
<keyword evidence="3 4" id="KW-0687">Ribonucleoprotein</keyword>
<geneLocation type="chloroplast" evidence="5"/>
<keyword evidence="2 4" id="KW-0689">Ribosomal protein</keyword>
<dbReference type="Gene3D" id="3.90.1180.10">
    <property type="entry name" value="Ribosomal protein L13"/>
    <property type="match status" value="1"/>
</dbReference>
<dbReference type="GO" id="GO:0006412">
    <property type="term" value="P:translation"/>
    <property type="evidence" value="ECO:0007669"/>
    <property type="project" value="UniProtKB-UniRule"/>
</dbReference>
<name>A0A2U9NNN7_9STRA</name>
<dbReference type="InterPro" id="IPR005822">
    <property type="entry name" value="Ribosomal_uL13"/>
</dbReference>
<dbReference type="CDD" id="cd00392">
    <property type="entry name" value="Ribosomal_L13"/>
    <property type="match status" value="1"/>
</dbReference>
<evidence type="ECO:0000256" key="1">
    <source>
        <dbReference type="ARBA" id="ARBA00006227"/>
    </source>
</evidence>
<dbReference type="NCBIfam" id="TIGR01066">
    <property type="entry name" value="rplM_bact"/>
    <property type="match status" value="1"/>
</dbReference>
<dbReference type="GO" id="GO:0005762">
    <property type="term" value="C:mitochondrial large ribosomal subunit"/>
    <property type="evidence" value="ECO:0007669"/>
    <property type="project" value="TreeGrafter"/>
</dbReference>
<dbReference type="GO" id="GO:0009507">
    <property type="term" value="C:chloroplast"/>
    <property type="evidence" value="ECO:0007669"/>
    <property type="project" value="UniProtKB-SubCell"/>
</dbReference>
<evidence type="ECO:0000256" key="3">
    <source>
        <dbReference type="ARBA" id="ARBA00023274"/>
    </source>
</evidence>
<proteinExistence type="inferred from homology"/>
<protein>
    <recommendedName>
        <fullName evidence="4">Large ribosomal subunit protein uL13c</fullName>
    </recommendedName>
</protein>
<organism evidence="5">
    <name type="scientific">Licmophora sp</name>
    <dbReference type="NCBI Taxonomy" id="2115823"/>
    <lineage>
        <taxon>Eukaryota</taxon>
        <taxon>Sar</taxon>
        <taxon>Stramenopiles</taxon>
        <taxon>Ochrophyta</taxon>
        <taxon>Bacillariophyta</taxon>
        <taxon>Fragilariophyceae</taxon>
        <taxon>Fragilariophycidae</taxon>
        <taxon>Licmophorales</taxon>
        <taxon>Licmophoraceae</taxon>
        <taxon>Licmophora</taxon>
    </lineage>
</organism>
<reference evidence="5" key="1">
    <citation type="journal article" date="2018" name="Adv. Bot. Res.">
        <title>Evolution of the Plastid Genomes in Diatoms.</title>
        <authorList>
            <person name="Yu M."/>
            <person name="Ashworth M.P."/>
            <person name="Hajrah N.H."/>
            <person name="Khiyami M.A."/>
            <person name="Sabir M.J."/>
            <person name="Alhebshi A.M."/>
            <person name="Al-Malki A.L."/>
            <person name="Sabir J.S.M."/>
            <person name="Theriot E.C."/>
            <person name="Jansen R.K."/>
        </authorList>
    </citation>
    <scope>NUCLEOTIDE SEQUENCE</scope>
</reference>
<dbReference type="InterPro" id="IPR005823">
    <property type="entry name" value="Ribosomal_uL13_bac-type"/>
</dbReference>
<evidence type="ECO:0000256" key="4">
    <source>
        <dbReference type="HAMAP-Rule" id="MF_01366"/>
    </source>
</evidence>
<dbReference type="PANTHER" id="PTHR11545">
    <property type="entry name" value="RIBOSOMAL PROTEIN L13"/>
    <property type="match status" value="1"/>
</dbReference>
<dbReference type="GO" id="GO:0017148">
    <property type="term" value="P:negative regulation of translation"/>
    <property type="evidence" value="ECO:0007669"/>
    <property type="project" value="TreeGrafter"/>
</dbReference>
<dbReference type="GO" id="GO:0003729">
    <property type="term" value="F:mRNA binding"/>
    <property type="evidence" value="ECO:0007669"/>
    <property type="project" value="TreeGrafter"/>
</dbReference>
<comment type="subunit">
    <text evidence="4">Part of the 50S ribosomal subunit.</text>
</comment>
<dbReference type="PANTHER" id="PTHR11545:SF41">
    <property type="entry name" value="50S RIBOSOMAL PROTEIN L13, CHLOROPLASTIC"/>
    <property type="match status" value="1"/>
</dbReference>
<evidence type="ECO:0000313" key="5">
    <source>
        <dbReference type="EMBL" id="AWT38744.1"/>
    </source>
</evidence>
<dbReference type="Pfam" id="PF00572">
    <property type="entry name" value="Ribosomal_L13"/>
    <property type="match status" value="1"/>
</dbReference>
<keyword evidence="5" id="KW-0150">Chloroplast</keyword>
<keyword evidence="5" id="KW-0934">Plastid</keyword>
<evidence type="ECO:0000256" key="2">
    <source>
        <dbReference type="ARBA" id="ARBA00022980"/>
    </source>
</evidence>